<dbReference type="EMBL" id="BMZN01000004">
    <property type="protein sequence ID" value="GHC54515.1"/>
    <property type="molecule type" value="Genomic_DNA"/>
</dbReference>
<sequence length="54" mass="5716">MRQIYGVLSALTIVLGLAACSTPDRSADSSWSRPSGVEVYGEMDAGIGTVRQSR</sequence>
<name>A0A8H9IJE7_9BURK</name>
<dbReference type="PROSITE" id="PS51257">
    <property type="entry name" value="PROKAR_LIPOPROTEIN"/>
    <property type="match status" value="1"/>
</dbReference>
<dbReference type="AlphaFoldDB" id="A0A8H9IJE7"/>
<dbReference type="RefSeq" id="WP_189393259.1">
    <property type="nucleotide sequence ID" value="NZ_BMZN01000004.1"/>
</dbReference>
<gene>
    <name evidence="1" type="ORF">GCM10010096_28860</name>
</gene>
<keyword evidence="2" id="KW-1185">Reference proteome</keyword>
<proteinExistence type="predicted"/>
<comment type="caution">
    <text evidence="1">The sequence shown here is derived from an EMBL/GenBank/DDBJ whole genome shotgun (WGS) entry which is preliminary data.</text>
</comment>
<evidence type="ECO:0000313" key="1">
    <source>
        <dbReference type="EMBL" id="GHC54515.1"/>
    </source>
</evidence>
<evidence type="ECO:0000313" key="2">
    <source>
        <dbReference type="Proteomes" id="UP000608923"/>
    </source>
</evidence>
<protein>
    <recommendedName>
        <fullName evidence="3">Lipoprotein</fullName>
    </recommendedName>
</protein>
<organism evidence="1 2">
    <name type="scientific">Alcaligenes pakistanensis</name>
    <dbReference type="NCBI Taxonomy" id="1482717"/>
    <lineage>
        <taxon>Bacteria</taxon>
        <taxon>Pseudomonadati</taxon>
        <taxon>Pseudomonadota</taxon>
        <taxon>Betaproteobacteria</taxon>
        <taxon>Burkholderiales</taxon>
        <taxon>Alcaligenaceae</taxon>
        <taxon>Alcaligenes</taxon>
    </lineage>
</organism>
<evidence type="ECO:0008006" key="3">
    <source>
        <dbReference type="Google" id="ProtNLM"/>
    </source>
</evidence>
<dbReference type="Proteomes" id="UP000608923">
    <property type="component" value="Unassembled WGS sequence"/>
</dbReference>
<accession>A0A8H9IJE7</accession>
<reference evidence="2" key="1">
    <citation type="journal article" date="2019" name="Int. J. Syst. Evol. Microbiol.">
        <title>The Global Catalogue of Microorganisms (GCM) 10K type strain sequencing project: providing services to taxonomists for standard genome sequencing and annotation.</title>
        <authorList>
            <consortium name="The Broad Institute Genomics Platform"/>
            <consortium name="The Broad Institute Genome Sequencing Center for Infectious Disease"/>
            <person name="Wu L."/>
            <person name="Ma J."/>
        </authorList>
    </citation>
    <scope>NUCLEOTIDE SEQUENCE [LARGE SCALE GENOMIC DNA]</scope>
    <source>
        <strain evidence="2">KCTC 42083</strain>
    </source>
</reference>